<accession>A0A9K3IT67</accession>
<sequence>MDESTILQLPYLETKKALEFTHCTHFKLSCHELPELFTHFITCASKNDVIHINLDNHQILPSPF</sequence>
<proteinExistence type="predicted"/>
<evidence type="ECO:0000313" key="2">
    <source>
        <dbReference type="Proteomes" id="UP000215914"/>
    </source>
</evidence>
<name>A0A9K3IT67_HELAN</name>
<reference evidence="1" key="1">
    <citation type="journal article" date="2017" name="Nature">
        <title>The sunflower genome provides insights into oil metabolism, flowering and Asterid evolution.</title>
        <authorList>
            <person name="Badouin H."/>
            <person name="Gouzy J."/>
            <person name="Grassa C.J."/>
            <person name="Murat F."/>
            <person name="Staton S.E."/>
            <person name="Cottret L."/>
            <person name="Lelandais-Briere C."/>
            <person name="Owens G.L."/>
            <person name="Carrere S."/>
            <person name="Mayjonade B."/>
            <person name="Legrand L."/>
            <person name="Gill N."/>
            <person name="Kane N.C."/>
            <person name="Bowers J.E."/>
            <person name="Hubner S."/>
            <person name="Bellec A."/>
            <person name="Berard A."/>
            <person name="Berges H."/>
            <person name="Blanchet N."/>
            <person name="Boniface M.C."/>
            <person name="Brunel D."/>
            <person name="Catrice O."/>
            <person name="Chaidir N."/>
            <person name="Claudel C."/>
            <person name="Donnadieu C."/>
            <person name="Faraut T."/>
            <person name="Fievet G."/>
            <person name="Helmstetter N."/>
            <person name="King M."/>
            <person name="Knapp S.J."/>
            <person name="Lai Z."/>
            <person name="Le Paslier M.C."/>
            <person name="Lippi Y."/>
            <person name="Lorenzon L."/>
            <person name="Mandel J.R."/>
            <person name="Marage G."/>
            <person name="Marchand G."/>
            <person name="Marquand E."/>
            <person name="Bret-Mestries E."/>
            <person name="Morien E."/>
            <person name="Nambeesan S."/>
            <person name="Nguyen T."/>
            <person name="Pegot-Espagnet P."/>
            <person name="Pouilly N."/>
            <person name="Raftis F."/>
            <person name="Sallet E."/>
            <person name="Schiex T."/>
            <person name="Thomas J."/>
            <person name="Vandecasteele C."/>
            <person name="Vares D."/>
            <person name="Vear F."/>
            <person name="Vautrin S."/>
            <person name="Crespi M."/>
            <person name="Mangin B."/>
            <person name="Burke J.M."/>
            <person name="Salse J."/>
            <person name="Munos S."/>
            <person name="Vincourt P."/>
            <person name="Rieseberg L.H."/>
            <person name="Langlade N.B."/>
        </authorList>
    </citation>
    <scope>NUCLEOTIDE SEQUENCE</scope>
    <source>
        <tissue evidence="1">Leaves</tissue>
    </source>
</reference>
<dbReference type="AlphaFoldDB" id="A0A9K3IT67"/>
<evidence type="ECO:0000313" key="1">
    <source>
        <dbReference type="EMBL" id="KAF5802533.1"/>
    </source>
</evidence>
<organism evidence="1 2">
    <name type="scientific">Helianthus annuus</name>
    <name type="common">Common sunflower</name>
    <dbReference type="NCBI Taxonomy" id="4232"/>
    <lineage>
        <taxon>Eukaryota</taxon>
        <taxon>Viridiplantae</taxon>
        <taxon>Streptophyta</taxon>
        <taxon>Embryophyta</taxon>
        <taxon>Tracheophyta</taxon>
        <taxon>Spermatophyta</taxon>
        <taxon>Magnoliopsida</taxon>
        <taxon>eudicotyledons</taxon>
        <taxon>Gunneridae</taxon>
        <taxon>Pentapetalae</taxon>
        <taxon>asterids</taxon>
        <taxon>campanulids</taxon>
        <taxon>Asterales</taxon>
        <taxon>Asteraceae</taxon>
        <taxon>Asteroideae</taxon>
        <taxon>Heliantheae alliance</taxon>
        <taxon>Heliantheae</taxon>
        <taxon>Helianthus</taxon>
    </lineage>
</organism>
<keyword evidence="2" id="KW-1185">Reference proteome</keyword>
<protein>
    <submittedName>
        <fullName evidence="1">Uncharacterized protein</fullName>
    </submittedName>
</protein>
<dbReference type="Gramene" id="mRNA:HanXRQr2_Chr06g0260581">
    <property type="protein sequence ID" value="CDS:HanXRQr2_Chr06g0260581.1"/>
    <property type="gene ID" value="HanXRQr2_Chr06g0260581"/>
</dbReference>
<dbReference type="EMBL" id="MNCJ02000321">
    <property type="protein sequence ID" value="KAF5802533.1"/>
    <property type="molecule type" value="Genomic_DNA"/>
</dbReference>
<dbReference type="Proteomes" id="UP000215914">
    <property type="component" value="Unassembled WGS sequence"/>
</dbReference>
<reference evidence="1" key="2">
    <citation type="submission" date="2020-06" db="EMBL/GenBank/DDBJ databases">
        <title>Helianthus annuus Genome sequencing and assembly Release 2.</title>
        <authorList>
            <person name="Gouzy J."/>
            <person name="Langlade N."/>
            <person name="Munos S."/>
        </authorList>
    </citation>
    <scope>NUCLEOTIDE SEQUENCE</scope>
    <source>
        <tissue evidence="1">Leaves</tissue>
    </source>
</reference>
<gene>
    <name evidence="1" type="ORF">HanXRQr2_Chr06g0260581</name>
</gene>
<comment type="caution">
    <text evidence="1">The sequence shown here is derived from an EMBL/GenBank/DDBJ whole genome shotgun (WGS) entry which is preliminary data.</text>
</comment>